<accession>A0ABP9IAS2</accession>
<sequence length="444" mass="46943">MLQRTDPEFSTPAGTYAGARRGDVVRVGGIVYARAQRFRPPVPVAGAVQDPRPAVACVQRVDATAQLFGRPYEGVEFDEDCHRLSVTLPAGAAAGDGLPVMVWIHGGAYVTGGGDLPIYDPALLVAEHRVVVVNVTYRLGVLGYLGAAGGRPANLGLLDQLAALRWVRENVAAFGGDPDAVTVFGESAGGDAVAHLLASDGSEGLFRRAVVQSAPLGIRRNRRRMGAALDRAAGDLAADATAEELLAAEPLVLAAARRFGLRGGMPFATRYGQVPLPAEREVEARWRRVAPQVDVLVGTTAQEASLFLDAVPALRAPGAARSLRRAATAVGTHLVFRRGARQFAQLLAGAGGRVEGYELRWAPRGSELGATHGIELPLLFENPAGWRGATVLGEASDEEVARAGRVLRQVWARFARTGEAGPSPDPEVLRVWPVSAPRRAGRRS</sequence>
<dbReference type="PROSITE" id="PS00122">
    <property type="entry name" value="CARBOXYLESTERASE_B_1"/>
    <property type="match status" value="1"/>
</dbReference>
<dbReference type="InterPro" id="IPR029058">
    <property type="entry name" value="AB_hydrolase_fold"/>
</dbReference>
<reference evidence="6" key="1">
    <citation type="journal article" date="2019" name="Int. J. Syst. Evol. Microbiol.">
        <title>The Global Catalogue of Microorganisms (GCM) 10K type strain sequencing project: providing services to taxonomists for standard genome sequencing and annotation.</title>
        <authorList>
            <consortium name="The Broad Institute Genomics Platform"/>
            <consortium name="The Broad Institute Genome Sequencing Center for Infectious Disease"/>
            <person name="Wu L."/>
            <person name="Ma J."/>
        </authorList>
    </citation>
    <scope>NUCLEOTIDE SEQUENCE [LARGE SCALE GENOMIC DNA]</scope>
    <source>
        <strain evidence="6">JCM 18126</strain>
    </source>
</reference>
<dbReference type="Proteomes" id="UP001501195">
    <property type="component" value="Unassembled WGS sequence"/>
</dbReference>
<dbReference type="PANTHER" id="PTHR11559">
    <property type="entry name" value="CARBOXYLESTERASE"/>
    <property type="match status" value="1"/>
</dbReference>
<evidence type="ECO:0000259" key="4">
    <source>
        <dbReference type="Pfam" id="PF00135"/>
    </source>
</evidence>
<keyword evidence="2 3" id="KW-0378">Hydrolase</keyword>
<evidence type="ECO:0000313" key="5">
    <source>
        <dbReference type="EMBL" id="GAA4992843.1"/>
    </source>
</evidence>
<dbReference type="Pfam" id="PF00135">
    <property type="entry name" value="COesterase"/>
    <property type="match status" value="1"/>
</dbReference>
<comment type="similarity">
    <text evidence="1 3">Belongs to the type-B carboxylesterase/lipase family.</text>
</comment>
<feature type="domain" description="Carboxylesterase type B" evidence="4">
    <location>
        <begin position="27"/>
        <end position="310"/>
    </location>
</feature>
<dbReference type="InterPro" id="IPR050309">
    <property type="entry name" value="Type-B_Carboxylest/Lipase"/>
</dbReference>
<dbReference type="EMBL" id="BAABIL010000565">
    <property type="protein sequence ID" value="GAA4992843.1"/>
    <property type="molecule type" value="Genomic_DNA"/>
</dbReference>
<comment type="caution">
    <text evidence="5">The sequence shown here is derived from an EMBL/GenBank/DDBJ whole genome shotgun (WGS) entry which is preliminary data.</text>
</comment>
<protein>
    <recommendedName>
        <fullName evidence="3">Carboxylic ester hydrolase</fullName>
        <ecNumber evidence="3">3.1.1.-</ecNumber>
    </recommendedName>
</protein>
<evidence type="ECO:0000256" key="1">
    <source>
        <dbReference type="ARBA" id="ARBA00005964"/>
    </source>
</evidence>
<evidence type="ECO:0000256" key="2">
    <source>
        <dbReference type="ARBA" id="ARBA00022801"/>
    </source>
</evidence>
<evidence type="ECO:0000256" key="3">
    <source>
        <dbReference type="RuleBase" id="RU361235"/>
    </source>
</evidence>
<dbReference type="InterPro" id="IPR019826">
    <property type="entry name" value="Carboxylesterase_B_AS"/>
</dbReference>
<name>A0ABP9IAS2_9ACTN</name>
<dbReference type="Gene3D" id="3.40.50.1820">
    <property type="entry name" value="alpha/beta hydrolase"/>
    <property type="match status" value="1"/>
</dbReference>
<gene>
    <name evidence="5" type="ORF">GCM10023225_30970</name>
</gene>
<evidence type="ECO:0000313" key="6">
    <source>
        <dbReference type="Proteomes" id="UP001501195"/>
    </source>
</evidence>
<dbReference type="RefSeq" id="WP_345713632.1">
    <property type="nucleotide sequence ID" value="NZ_BAABIL010000565.1"/>
</dbReference>
<keyword evidence="6" id="KW-1185">Reference proteome</keyword>
<organism evidence="5 6">
    <name type="scientific">Kineococcus glutinatus</name>
    <dbReference type="NCBI Taxonomy" id="1070872"/>
    <lineage>
        <taxon>Bacteria</taxon>
        <taxon>Bacillati</taxon>
        <taxon>Actinomycetota</taxon>
        <taxon>Actinomycetes</taxon>
        <taxon>Kineosporiales</taxon>
        <taxon>Kineosporiaceae</taxon>
        <taxon>Kineococcus</taxon>
    </lineage>
</organism>
<dbReference type="EC" id="3.1.1.-" evidence="3"/>
<dbReference type="InterPro" id="IPR002018">
    <property type="entry name" value="CarbesteraseB"/>
</dbReference>
<dbReference type="SUPFAM" id="SSF53474">
    <property type="entry name" value="alpha/beta-Hydrolases"/>
    <property type="match status" value="1"/>
</dbReference>
<proteinExistence type="inferred from homology"/>